<feature type="domain" description="DUF6598" evidence="2">
    <location>
        <begin position="144"/>
        <end position="382"/>
    </location>
</feature>
<dbReference type="PANTHER" id="PTHR33065">
    <property type="entry name" value="OS07G0486400 PROTEIN"/>
    <property type="match status" value="1"/>
</dbReference>
<sequence>MKETDGHPDDKEREEARNGDLKREGEVGSEESKMEPVERERKPLYEKYLEWKRRKEEEEEEEERKRNPEKVTDPYAFEARLFRQRWDEFYLKNYGCFDKKEIRTRSMDKNNLNAIHAHISCCSNIPCKRFTHNTLPHGGTADQTLQVFYVKVGGITGGLQWPLEVFGLVALRDSVDYNHNIIFERERDKCQILTDQAQSNPYLELTGPVRAVMIYGRVIFEASLYVKGATRSDDKELSLLATSLGQFPSGHSCLIERSYSSRLSTLELMLGHLTCSVEATIEVRVTSGPWPDGFRCIFRANASIGQWILLLETADDPVPLTGDKISFARQVVSVDSDRELKVAATITNGSAIYTDEKGFKPLKMGASTKELRIGGCMLEVTVYWSCFPFAPV</sequence>
<dbReference type="EMBL" id="CM003534">
    <property type="protein sequence ID" value="RCV34039.1"/>
    <property type="molecule type" value="Genomic_DNA"/>
</dbReference>
<evidence type="ECO:0000256" key="1">
    <source>
        <dbReference type="SAM" id="MobiDB-lite"/>
    </source>
</evidence>
<dbReference type="InterPro" id="IPR046533">
    <property type="entry name" value="DUF6598"/>
</dbReference>
<evidence type="ECO:0000313" key="3">
    <source>
        <dbReference type="EMBL" id="RCV34039.1"/>
    </source>
</evidence>
<organism evidence="3">
    <name type="scientific">Setaria italica</name>
    <name type="common">Foxtail millet</name>
    <name type="synonym">Panicum italicum</name>
    <dbReference type="NCBI Taxonomy" id="4555"/>
    <lineage>
        <taxon>Eukaryota</taxon>
        <taxon>Viridiplantae</taxon>
        <taxon>Streptophyta</taxon>
        <taxon>Embryophyta</taxon>
        <taxon>Tracheophyta</taxon>
        <taxon>Spermatophyta</taxon>
        <taxon>Magnoliopsida</taxon>
        <taxon>Liliopsida</taxon>
        <taxon>Poales</taxon>
        <taxon>Poaceae</taxon>
        <taxon>PACMAD clade</taxon>
        <taxon>Panicoideae</taxon>
        <taxon>Panicodae</taxon>
        <taxon>Paniceae</taxon>
        <taxon>Cenchrinae</taxon>
        <taxon>Setaria</taxon>
    </lineage>
</organism>
<dbReference type="OrthoDB" id="687935at2759"/>
<protein>
    <recommendedName>
        <fullName evidence="2">DUF6598 domain-containing protein</fullName>
    </recommendedName>
</protein>
<proteinExistence type="predicted"/>
<evidence type="ECO:0000259" key="2">
    <source>
        <dbReference type="Pfam" id="PF20241"/>
    </source>
</evidence>
<dbReference type="PANTHER" id="PTHR33065:SF201">
    <property type="entry name" value="DUF6598 DOMAIN-CONTAINING PROTEIN"/>
    <property type="match status" value="1"/>
</dbReference>
<dbReference type="Pfam" id="PF20241">
    <property type="entry name" value="DUF6598"/>
    <property type="match status" value="1"/>
</dbReference>
<reference evidence="3" key="1">
    <citation type="journal article" date="2012" name="Nat. Biotechnol.">
        <title>Reference genome sequence of the model plant Setaria.</title>
        <authorList>
            <person name="Bennetzen J.L."/>
            <person name="Schmutz J."/>
            <person name="Wang H."/>
            <person name="Percifield R."/>
            <person name="Hawkins J."/>
            <person name="Pontaroli A.C."/>
            <person name="Estep M."/>
            <person name="Feng L."/>
            <person name="Vaughn J.N."/>
            <person name="Grimwood J."/>
            <person name="Jenkins J."/>
            <person name="Barry K."/>
            <person name="Lindquist E."/>
            <person name="Hellsten U."/>
            <person name="Deshpande S."/>
            <person name="Wang X."/>
            <person name="Wu X."/>
            <person name="Mitros T."/>
            <person name="Triplett J."/>
            <person name="Yang X."/>
            <person name="Ye C.Y."/>
            <person name="Mauro-Herrera M."/>
            <person name="Wang L."/>
            <person name="Li P."/>
            <person name="Sharma M."/>
            <person name="Sharma R."/>
            <person name="Ronald P.C."/>
            <person name="Panaud O."/>
            <person name="Kellogg E.A."/>
            <person name="Brutnell T.P."/>
            <person name="Doust A.N."/>
            <person name="Tuskan G.A."/>
            <person name="Rokhsar D."/>
            <person name="Devos K.M."/>
        </authorList>
    </citation>
    <scope>NUCLEOTIDE SEQUENCE [LARGE SCALE GENOMIC DNA]</scope>
    <source>
        <strain evidence="3">Yugu1</strain>
    </source>
</reference>
<reference evidence="3" key="2">
    <citation type="submission" date="2015-07" db="EMBL/GenBank/DDBJ databases">
        <authorList>
            <person name="Noorani M."/>
        </authorList>
    </citation>
    <scope>NUCLEOTIDE SEQUENCE</scope>
    <source>
        <strain evidence="3">Yugu1</strain>
    </source>
</reference>
<name>A0A368RV56_SETIT</name>
<gene>
    <name evidence="3" type="ORF">SETIT_7G130700v2</name>
</gene>
<feature type="region of interest" description="Disordered" evidence="1">
    <location>
        <begin position="1"/>
        <end position="39"/>
    </location>
</feature>
<dbReference type="AlphaFoldDB" id="A0A368RV56"/>
<dbReference type="STRING" id="4555.A0A368RV56"/>
<accession>A0A368RV56</accession>